<gene>
    <name evidence="3" type="ORF">HEB94_001257</name>
</gene>
<dbReference type="AlphaFoldDB" id="A0A927MQU7"/>
<name>A0A927MQU7_9ACTN</name>
<evidence type="ECO:0000256" key="2">
    <source>
        <dbReference type="SAM" id="SignalP"/>
    </source>
</evidence>
<evidence type="ECO:0008006" key="5">
    <source>
        <dbReference type="Google" id="ProtNLM"/>
    </source>
</evidence>
<protein>
    <recommendedName>
        <fullName evidence="5">Secreted protein</fullName>
    </recommendedName>
</protein>
<dbReference type="EMBL" id="JADBEM010000001">
    <property type="protein sequence ID" value="MBE1604409.1"/>
    <property type="molecule type" value="Genomic_DNA"/>
</dbReference>
<evidence type="ECO:0000313" key="4">
    <source>
        <dbReference type="Proteomes" id="UP000638648"/>
    </source>
</evidence>
<feature type="compositionally biased region" description="Polar residues" evidence="1">
    <location>
        <begin position="144"/>
        <end position="164"/>
    </location>
</feature>
<keyword evidence="2" id="KW-0732">Signal</keyword>
<proteinExistence type="predicted"/>
<evidence type="ECO:0000256" key="1">
    <source>
        <dbReference type="SAM" id="MobiDB-lite"/>
    </source>
</evidence>
<feature type="signal peptide" evidence="2">
    <location>
        <begin position="1"/>
        <end position="32"/>
    </location>
</feature>
<comment type="caution">
    <text evidence="3">The sequence shown here is derived from an EMBL/GenBank/DDBJ whole genome shotgun (WGS) entry which is preliminary data.</text>
</comment>
<keyword evidence="4" id="KW-1185">Reference proteome</keyword>
<evidence type="ECO:0000313" key="3">
    <source>
        <dbReference type="EMBL" id="MBE1604409.1"/>
    </source>
</evidence>
<feature type="region of interest" description="Disordered" evidence="1">
    <location>
        <begin position="98"/>
        <end position="164"/>
    </location>
</feature>
<reference evidence="3" key="1">
    <citation type="submission" date="2020-10" db="EMBL/GenBank/DDBJ databases">
        <title>Sequencing the genomes of 1000 actinobacteria strains.</title>
        <authorList>
            <person name="Klenk H.-P."/>
        </authorList>
    </citation>
    <scope>NUCLEOTIDE SEQUENCE</scope>
    <source>
        <strain evidence="3">DSM 45354</strain>
    </source>
</reference>
<dbReference type="Proteomes" id="UP000638648">
    <property type="component" value="Unassembled WGS sequence"/>
</dbReference>
<sequence>MPARAPRRMAGVALAVLALVLSSVSASAPASAAPVGAPVILFPAFHLTKLSVTVHNQTTAPECPRSGRFEDWYRNSHPSRTFNQVCQDKLLTLRYDRDPAKPMPSRFSDQPGVDAVSRTTDGPAALPSTSRCMTGWSRRGTCGTRASASRPGTTGGSPLQVSSH</sequence>
<dbReference type="RefSeq" id="WP_192748952.1">
    <property type="nucleotide sequence ID" value="NZ_BAABJL010000169.1"/>
</dbReference>
<accession>A0A927MQU7</accession>
<organism evidence="3 4">
    <name type="scientific">Actinopolymorpha pittospori</name>
    <dbReference type="NCBI Taxonomy" id="648752"/>
    <lineage>
        <taxon>Bacteria</taxon>
        <taxon>Bacillati</taxon>
        <taxon>Actinomycetota</taxon>
        <taxon>Actinomycetes</taxon>
        <taxon>Propionibacteriales</taxon>
        <taxon>Actinopolymorphaceae</taxon>
        <taxon>Actinopolymorpha</taxon>
    </lineage>
</organism>
<feature type="chain" id="PRO_5037459952" description="Secreted protein" evidence="2">
    <location>
        <begin position="33"/>
        <end position="164"/>
    </location>
</feature>